<keyword evidence="2" id="KW-1185">Reference proteome</keyword>
<accession>A0A1V2UP57</accession>
<sequence>MSHFTVAVVTTPDGDVVDALEPFYEFECSGIKNKYCISESSLDEIKDQYESTEITLMKNSKPIIDDGEERYAFLDDPRFVRDATDLELYAIKNNKGDIFADFPNGGKHLSVVQVKNDDGTYSSRIRDLGMFIQWHQKDVPCTEVFELQQFINWYNEKVTPTVLTGEKPDESWTEWIELDADGKVVDYFTTTNPNPKYDWYEIGGRWKNMLLRLDGRKVDSCPIGELDFETEINRLKTEANRVYDYFEKCIGDASRTWRSWADVWSDESIESVNDKRNFYHNQDAILLMKASDTDNLFGIFGHEFDEFLVSREEFLAKKSANPFGTYCFLDATSGDEIGDWTGSECGMFGLDIRKEEDWENKNQALLKSFPSDYIITIVDCHI</sequence>
<evidence type="ECO:0000313" key="2">
    <source>
        <dbReference type="Proteomes" id="UP000189376"/>
    </source>
</evidence>
<dbReference type="Proteomes" id="UP000189376">
    <property type="component" value="Unassembled WGS sequence"/>
</dbReference>
<proteinExistence type="predicted"/>
<dbReference type="GeneID" id="69584426"/>
<protein>
    <submittedName>
        <fullName evidence="1">Uncharacterized protein</fullName>
    </submittedName>
</protein>
<dbReference type="RefSeq" id="WP_058952573.1">
    <property type="nucleotide sequence ID" value="NZ_LFZS01000045.1"/>
</dbReference>
<evidence type="ECO:0000313" key="1">
    <source>
        <dbReference type="EMBL" id="ONN49214.1"/>
    </source>
</evidence>
<dbReference type="AlphaFoldDB" id="A0A1V2UP57"/>
<dbReference type="EMBL" id="LFZS01000045">
    <property type="protein sequence ID" value="ONN49214.1"/>
    <property type="molecule type" value="Genomic_DNA"/>
</dbReference>
<comment type="caution">
    <text evidence="1">The sequence shown here is derived from an EMBL/GenBank/DDBJ whole genome shotgun (WGS) entry which is preliminary data.</text>
</comment>
<name>A0A1V2UP57_9GAMM</name>
<gene>
    <name evidence="1" type="ORF">AC058_20110</name>
</gene>
<organism evidence="1 2">
    <name type="scientific">Acinetobacter genomosp. 33YU</name>
    <dbReference type="NCBI Taxonomy" id="1675530"/>
    <lineage>
        <taxon>Bacteria</taxon>
        <taxon>Pseudomonadati</taxon>
        <taxon>Pseudomonadota</taxon>
        <taxon>Gammaproteobacteria</taxon>
        <taxon>Moraxellales</taxon>
        <taxon>Moraxellaceae</taxon>
        <taxon>Acinetobacter</taxon>
    </lineage>
</organism>
<reference evidence="1 2" key="1">
    <citation type="submission" date="2015-07" db="EMBL/GenBank/DDBJ databases">
        <title>Acinetobacter yuneri, a novel member of Acinetobacter calcoaceticus-Acinetobacter baumannii complex isolated from clinical specimen.</title>
        <authorList>
            <person name="Yu Y."/>
        </authorList>
    </citation>
    <scope>NUCLEOTIDE SEQUENCE [LARGE SCALE GENOMIC DNA]</scope>
    <source>
        <strain evidence="1 2">A362</strain>
    </source>
</reference>